<accession>A0A183TQS9</accession>
<feature type="compositionally biased region" description="Acidic residues" evidence="1">
    <location>
        <begin position="10"/>
        <end position="25"/>
    </location>
</feature>
<name>A0A183TQS9_SCHSO</name>
<reference evidence="2 3" key="2">
    <citation type="submission" date="2018-11" db="EMBL/GenBank/DDBJ databases">
        <authorList>
            <consortium name="Pathogen Informatics"/>
        </authorList>
    </citation>
    <scope>NUCLEOTIDE SEQUENCE [LARGE SCALE GENOMIC DNA]</scope>
    <source>
        <strain evidence="2 3">NST_G2</strain>
    </source>
</reference>
<dbReference type="Proteomes" id="UP000275846">
    <property type="component" value="Unassembled WGS sequence"/>
</dbReference>
<reference evidence="4" key="1">
    <citation type="submission" date="2016-06" db="UniProtKB">
        <authorList>
            <consortium name="WormBaseParasite"/>
        </authorList>
    </citation>
    <scope>IDENTIFICATION</scope>
</reference>
<evidence type="ECO:0000313" key="3">
    <source>
        <dbReference type="Proteomes" id="UP000275846"/>
    </source>
</evidence>
<protein>
    <submittedName>
        <fullName evidence="2 4">Uncharacterized protein</fullName>
    </submittedName>
</protein>
<dbReference type="AlphaFoldDB" id="A0A183TQS9"/>
<dbReference type="WBParaSite" id="SSLN_0001954401-mRNA-1">
    <property type="protein sequence ID" value="SSLN_0001954401-mRNA-1"/>
    <property type="gene ID" value="SSLN_0001954401"/>
</dbReference>
<evidence type="ECO:0000256" key="1">
    <source>
        <dbReference type="SAM" id="MobiDB-lite"/>
    </source>
</evidence>
<feature type="region of interest" description="Disordered" evidence="1">
    <location>
        <begin position="1"/>
        <end position="25"/>
    </location>
</feature>
<evidence type="ECO:0000313" key="4">
    <source>
        <dbReference type="WBParaSite" id="SSLN_0001954401-mRNA-1"/>
    </source>
</evidence>
<proteinExistence type="predicted"/>
<dbReference type="EMBL" id="UYSU01045430">
    <property type="protein sequence ID" value="VDM05213.1"/>
    <property type="molecule type" value="Genomic_DNA"/>
</dbReference>
<evidence type="ECO:0000313" key="2">
    <source>
        <dbReference type="EMBL" id="VDM05213.1"/>
    </source>
</evidence>
<gene>
    <name evidence="2" type="ORF">SSLN_LOCUS18827</name>
</gene>
<keyword evidence="3" id="KW-1185">Reference proteome</keyword>
<sequence>MLLETRTEVEMMEEETEAVEEAEEKETDEVYAKCFAEKGVVHLEKSTFLTEKGHLLTRASDNHALGALRLL</sequence>
<organism evidence="4">
    <name type="scientific">Schistocephalus solidus</name>
    <name type="common">Tapeworm</name>
    <dbReference type="NCBI Taxonomy" id="70667"/>
    <lineage>
        <taxon>Eukaryota</taxon>
        <taxon>Metazoa</taxon>
        <taxon>Spiralia</taxon>
        <taxon>Lophotrochozoa</taxon>
        <taxon>Platyhelminthes</taxon>
        <taxon>Cestoda</taxon>
        <taxon>Eucestoda</taxon>
        <taxon>Diphyllobothriidea</taxon>
        <taxon>Diphyllobothriidae</taxon>
        <taxon>Schistocephalus</taxon>
    </lineage>
</organism>